<keyword evidence="1" id="KW-0343">GTPase activation</keyword>
<proteinExistence type="predicted"/>
<dbReference type="FunFam" id="1.10.8.270:FF:000001">
    <property type="entry name" value="TBC1 domain family member 1"/>
    <property type="match status" value="1"/>
</dbReference>
<dbReference type="InterPro" id="IPR035969">
    <property type="entry name" value="Rab-GAP_TBC_sf"/>
</dbReference>
<feature type="region of interest" description="Disordered" evidence="2">
    <location>
        <begin position="1"/>
        <end position="29"/>
    </location>
</feature>
<dbReference type="InterPro" id="IPR050302">
    <property type="entry name" value="Rab_GAP_TBC_domain"/>
</dbReference>
<dbReference type="Pfam" id="PF00566">
    <property type="entry name" value="RabGAP-TBC"/>
    <property type="match status" value="1"/>
</dbReference>
<feature type="domain" description="Rab-GAP TBC" evidence="3">
    <location>
        <begin position="101"/>
        <end position="292"/>
    </location>
</feature>
<dbReference type="AlphaFoldDB" id="A0A7S2Z2Z7"/>
<evidence type="ECO:0000256" key="1">
    <source>
        <dbReference type="ARBA" id="ARBA00022468"/>
    </source>
</evidence>
<feature type="region of interest" description="Disordered" evidence="2">
    <location>
        <begin position="44"/>
        <end position="85"/>
    </location>
</feature>
<dbReference type="Gene3D" id="1.10.8.270">
    <property type="entry name" value="putative rabgap domain of human tbc1 domain family member 14 like domains"/>
    <property type="match status" value="1"/>
</dbReference>
<dbReference type="GO" id="GO:0031267">
    <property type="term" value="F:small GTPase binding"/>
    <property type="evidence" value="ECO:0007669"/>
    <property type="project" value="TreeGrafter"/>
</dbReference>
<dbReference type="SUPFAM" id="SSF47923">
    <property type="entry name" value="Ypt/Rab-GAP domain of gyp1p"/>
    <property type="match status" value="2"/>
</dbReference>
<dbReference type="EMBL" id="HBHU01007051">
    <property type="protein sequence ID" value="CAE0019324.1"/>
    <property type="molecule type" value="Transcribed_RNA"/>
</dbReference>
<dbReference type="Gene3D" id="1.10.472.80">
    <property type="entry name" value="Ypt/Rab-GAP domain of gyp1p, domain 3"/>
    <property type="match status" value="1"/>
</dbReference>
<evidence type="ECO:0000256" key="2">
    <source>
        <dbReference type="SAM" id="MobiDB-lite"/>
    </source>
</evidence>
<dbReference type="GO" id="GO:0005096">
    <property type="term" value="F:GTPase activator activity"/>
    <property type="evidence" value="ECO:0007669"/>
    <property type="project" value="UniProtKB-KW"/>
</dbReference>
<reference evidence="4" key="1">
    <citation type="submission" date="2021-01" db="EMBL/GenBank/DDBJ databases">
        <authorList>
            <person name="Corre E."/>
            <person name="Pelletier E."/>
            <person name="Niang G."/>
            <person name="Scheremetjew M."/>
            <person name="Finn R."/>
            <person name="Kale V."/>
            <person name="Holt S."/>
            <person name="Cochrane G."/>
            <person name="Meng A."/>
            <person name="Brown T."/>
            <person name="Cohen L."/>
        </authorList>
    </citation>
    <scope>NUCLEOTIDE SEQUENCE</scope>
    <source>
        <strain evidence="4">RCC856</strain>
    </source>
</reference>
<feature type="compositionally biased region" description="Gly residues" evidence="2">
    <location>
        <begin position="56"/>
        <end position="76"/>
    </location>
</feature>
<dbReference type="InterPro" id="IPR000195">
    <property type="entry name" value="Rab-GAP-TBC_dom"/>
</dbReference>
<dbReference type="PANTHER" id="PTHR47219:SF9">
    <property type="entry name" value="GTPASE ACTIVATING PROTEIN AND CENTROSOME-ASSOCIATED, ISOFORM B"/>
    <property type="match status" value="1"/>
</dbReference>
<dbReference type="Gene3D" id="1.10.10.750">
    <property type="entry name" value="Ypt/Rab-GAP domain of gyp1p, domain 1"/>
    <property type="match status" value="1"/>
</dbReference>
<dbReference type="PROSITE" id="PS50086">
    <property type="entry name" value="TBC_RABGAP"/>
    <property type="match status" value="1"/>
</dbReference>
<dbReference type="PANTHER" id="PTHR47219">
    <property type="entry name" value="RAB GTPASE-ACTIVATING PROTEIN 1-LIKE"/>
    <property type="match status" value="1"/>
</dbReference>
<name>A0A7S2Z2Z7_9CHLO</name>
<organism evidence="4">
    <name type="scientific">Chloropicon laureae</name>
    <dbReference type="NCBI Taxonomy" id="464258"/>
    <lineage>
        <taxon>Eukaryota</taxon>
        <taxon>Viridiplantae</taxon>
        <taxon>Chlorophyta</taxon>
        <taxon>Chloropicophyceae</taxon>
        <taxon>Chloropicales</taxon>
        <taxon>Chloropicaceae</taxon>
        <taxon>Chloropicon</taxon>
    </lineage>
</organism>
<accession>A0A7S2Z2Z7</accession>
<evidence type="ECO:0000259" key="3">
    <source>
        <dbReference type="PROSITE" id="PS50086"/>
    </source>
</evidence>
<gene>
    <name evidence="4" type="ORF">CLAU1311_LOCUS4560</name>
</gene>
<dbReference type="SMART" id="SM00164">
    <property type="entry name" value="TBC"/>
    <property type="match status" value="1"/>
</dbReference>
<evidence type="ECO:0000313" key="4">
    <source>
        <dbReference type="EMBL" id="CAE0019324.1"/>
    </source>
</evidence>
<dbReference type="FunFam" id="1.10.472.80:FF:000027">
    <property type="entry name" value="GTPase activating protein (Evi5)"/>
    <property type="match status" value="1"/>
</dbReference>
<sequence length="365" mass="40388">MLDRDRVCTKTEITGSLPPGTRRVPLAVSAGGPANGGAVDSVVVPAASSSPSPGGPAAGTGAGHGNGNGASHGGTGAPVQKGDSGFIKEKKRRLCRRVRKGIPDELRGIVWPLLSGGRQLLLQNPGVYDHLSLYESSTSELDIVRDLNRTFPGHVYYMQRHGPGQRSLYNVLKAYSVFDRSVGYVQGMGFITGVLLLYMCEEDAFWTLVALLKGAVHEPMEGVYQEGLPLLQRYLFQFDGLVTSFLPRLARHLKEEHIVPTMYCSQWFITVFSYTLPFECLLRVWDIFLFEGMKVVFSVGLELLQCEEENLLQLNFENLVQTLSGKRFDIPACHKTVDDFLRKAMTWKITKKLQELGEAYDAANE</sequence>
<protein>
    <recommendedName>
        <fullName evidence="3">Rab-GAP TBC domain-containing protein</fullName>
    </recommendedName>
</protein>